<dbReference type="Pfam" id="PF00300">
    <property type="entry name" value="His_Phos_1"/>
    <property type="match status" value="2"/>
</dbReference>
<evidence type="ECO:0000313" key="1">
    <source>
        <dbReference type="EMBL" id="VAW04634.1"/>
    </source>
</evidence>
<dbReference type="InterPro" id="IPR029033">
    <property type="entry name" value="His_PPase_superfam"/>
</dbReference>
<dbReference type="PROSITE" id="PS00175">
    <property type="entry name" value="PG_MUTASE"/>
    <property type="match status" value="1"/>
</dbReference>
<dbReference type="EMBL" id="UOEK01000293">
    <property type="protein sequence ID" value="VAW04634.1"/>
    <property type="molecule type" value="Genomic_DNA"/>
</dbReference>
<dbReference type="InterPro" id="IPR001345">
    <property type="entry name" value="PG/BPGM_mutase_AS"/>
</dbReference>
<reference evidence="1" key="1">
    <citation type="submission" date="2018-06" db="EMBL/GenBank/DDBJ databases">
        <authorList>
            <person name="Zhirakovskaya E."/>
        </authorList>
    </citation>
    <scope>NUCLEOTIDE SEQUENCE</scope>
</reference>
<dbReference type="SUPFAM" id="SSF53254">
    <property type="entry name" value="Phosphoglycerate mutase-like"/>
    <property type="match status" value="2"/>
</dbReference>
<dbReference type="GO" id="GO:0005737">
    <property type="term" value="C:cytoplasm"/>
    <property type="evidence" value="ECO:0007669"/>
    <property type="project" value="TreeGrafter"/>
</dbReference>
<dbReference type="PANTHER" id="PTHR48100">
    <property type="entry name" value="BROAD-SPECIFICITY PHOSPHATASE YOR283W-RELATED"/>
    <property type="match status" value="1"/>
</dbReference>
<evidence type="ECO:0008006" key="2">
    <source>
        <dbReference type="Google" id="ProtNLM"/>
    </source>
</evidence>
<proteinExistence type="predicted"/>
<dbReference type="Gene3D" id="3.40.50.1240">
    <property type="entry name" value="Phosphoglycerate mutase-like"/>
    <property type="match status" value="2"/>
</dbReference>
<organism evidence="1">
    <name type="scientific">hydrothermal vent metagenome</name>
    <dbReference type="NCBI Taxonomy" id="652676"/>
    <lineage>
        <taxon>unclassified sequences</taxon>
        <taxon>metagenomes</taxon>
        <taxon>ecological metagenomes</taxon>
    </lineage>
</organism>
<dbReference type="AlphaFoldDB" id="A0A3B0T721"/>
<name>A0A3B0T721_9ZZZZ</name>
<dbReference type="SMART" id="SM00855">
    <property type="entry name" value="PGAM"/>
    <property type="match status" value="2"/>
</dbReference>
<dbReference type="GO" id="GO:0016791">
    <property type="term" value="F:phosphatase activity"/>
    <property type="evidence" value="ECO:0007669"/>
    <property type="project" value="TreeGrafter"/>
</dbReference>
<protein>
    <recommendedName>
        <fullName evidence="2">Phosphoglycerate mutase</fullName>
    </recommendedName>
</protein>
<dbReference type="InterPro" id="IPR050275">
    <property type="entry name" value="PGM_Phosphatase"/>
</dbReference>
<gene>
    <name evidence="1" type="ORF">MNBD_ACTINO02-1229</name>
</gene>
<dbReference type="InterPro" id="IPR013078">
    <property type="entry name" value="His_Pase_superF_clade-1"/>
</dbReference>
<dbReference type="CDD" id="cd07067">
    <property type="entry name" value="HP_PGM_like"/>
    <property type="match status" value="2"/>
</dbReference>
<accession>A0A3B0T721</accession>
<sequence length="407" mass="45229">MSVEIVLVRHAETEGNAAGLWQGKANSDLSPMGLDQVTRLRKWFAGERFDRVVVSPLGRTQETARGVVGDDFETDERWREPSVGEWEGLSHKEIADRFPEKYGALLGREDVLLDDEWFSDVAVRTNEAFTDLVNTASDGDRILVVSHGLALMMFTSRAMGNPRSGSIHLQTNTGVTRIRVDNNKVEFVSYNDTSHLDPVVRRPRPDETQIILVRHGETVSNLTGEWEGQQEGLLSPRGHEQARLLGDMGLPVGAVYSSPLKRARDTGSQIAGRLAQDLVPIRDVQEMHFGEWEGMLPIDIAKQFPDDWAAIRDLDEDRPRGRTGETFSIVQKRVTTAIDSLASRHTGDTVAVVSHGGASRAFVLGILGFDYPDRRRLSILGNTAFARVLYTPRGTQLASWNSAPHLR</sequence>
<dbReference type="PANTHER" id="PTHR48100:SF59">
    <property type="entry name" value="ADENOSYLCOBALAMIN_ALPHA-RIBAZOLE PHOSPHATASE"/>
    <property type="match status" value="1"/>
</dbReference>